<evidence type="ECO:0000313" key="2">
    <source>
        <dbReference type="EMBL" id="KAF6090873.1"/>
    </source>
</evidence>
<keyword evidence="1" id="KW-0812">Transmembrane</keyword>
<keyword evidence="1" id="KW-1133">Transmembrane helix</keyword>
<organism evidence="2 3">
    <name type="scientific">Phyllostomus discolor</name>
    <name type="common">pale spear-nosed bat</name>
    <dbReference type="NCBI Taxonomy" id="89673"/>
    <lineage>
        <taxon>Eukaryota</taxon>
        <taxon>Metazoa</taxon>
        <taxon>Chordata</taxon>
        <taxon>Craniata</taxon>
        <taxon>Vertebrata</taxon>
        <taxon>Euteleostomi</taxon>
        <taxon>Mammalia</taxon>
        <taxon>Eutheria</taxon>
        <taxon>Laurasiatheria</taxon>
        <taxon>Chiroptera</taxon>
        <taxon>Yangochiroptera</taxon>
        <taxon>Phyllostomidae</taxon>
        <taxon>Phyllostominae</taxon>
        <taxon>Phyllostomus</taxon>
    </lineage>
</organism>
<dbReference type="Proteomes" id="UP000664940">
    <property type="component" value="Unassembled WGS sequence"/>
</dbReference>
<accession>A0A833Z6B9</accession>
<protein>
    <submittedName>
        <fullName evidence="2">Uncharacterized protein</fullName>
    </submittedName>
</protein>
<name>A0A833Z6B9_9CHIR</name>
<feature type="transmembrane region" description="Helical" evidence="1">
    <location>
        <begin position="20"/>
        <end position="39"/>
    </location>
</feature>
<dbReference type="AlphaFoldDB" id="A0A833Z6B9"/>
<evidence type="ECO:0000313" key="3">
    <source>
        <dbReference type="Proteomes" id="UP000664940"/>
    </source>
</evidence>
<sequence>MIIVTYIMQKTVIFKMRGECVLFITIHEKFIIYFITSVMKRMFPGLVEPGGVFWVPTSFFISGKCGLKWIIPFFLASVLGITSICLSLFVKPKNSSKISKLHLETSVFMEVVFSDFQEGAGLGG</sequence>
<proteinExistence type="predicted"/>
<evidence type="ECO:0000256" key="1">
    <source>
        <dbReference type="SAM" id="Phobius"/>
    </source>
</evidence>
<comment type="caution">
    <text evidence="2">The sequence shown here is derived from an EMBL/GenBank/DDBJ whole genome shotgun (WGS) entry which is preliminary data.</text>
</comment>
<gene>
    <name evidence="2" type="ORF">HJG60_012243</name>
</gene>
<feature type="transmembrane region" description="Helical" evidence="1">
    <location>
        <begin position="69"/>
        <end position="90"/>
    </location>
</feature>
<dbReference type="EMBL" id="JABVXQ010000009">
    <property type="protein sequence ID" value="KAF6090873.1"/>
    <property type="molecule type" value="Genomic_DNA"/>
</dbReference>
<reference evidence="2 3" key="1">
    <citation type="journal article" date="2020" name="Nature">
        <title>Six reference-quality genomes reveal evolution of bat adaptations.</title>
        <authorList>
            <person name="Jebb D."/>
            <person name="Huang Z."/>
            <person name="Pippel M."/>
            <person name="Hughes G.M."/>
            <person name="Lavrichenko K."/>
            <person name="Devanna P."/>
            <person name="Winkler S."/>
            <person name="Jermiin L.S."/>
            <person name="Skirmuntt E.C."/>
            <person name="Katzourakis A."/>
            <person name="Burkitt-Gray L."/>
            <person name="Ray D.A."/>
            <person name="Sullivan K.A.M."/>
            <person name="Roscito J.G."/>
            <person name="Kirilenko B.M."/>
            <person name="Davalos L.M."/>
            <person name="Corthals A.P."/>
            <person name="Power M.L."/>
            <person name="Jones G."/>
            <person name="Ransome R.D."/>
            <person name="Dechmann D.K.N."/>
            <person name="Locatelli A.G."/>
            <person name="Puechmaille S.J."/>
            <person name="Fedrigo O."/>
            <person name="Jarvis E.D."/>
            <person name="Hiller M."/>
            <person name="Vernes S.C."/>
            <person name="Myers E.W."/>
            <person name="Teeling E.C."/>
        </authorList>
    </citation>
    <scope>NUCLEOTIDE SEQUENCE [LARGE SCALE GENOMIC DNA]</scope>
    <source>
        <strain evidence="2">Bat1K_MPI-CBG_1</strain>
    </source>
</reference>
<keyword evidence="1" id="KW-0472">Membrane</keyword>